<evidence type="ECO:0000256" key="3">
    <source>
        <dbReference type="ARBA" id="ARBA00022538"/>
    </source>
</evidence>
<evidence type="ECO:0000313" key="10">
    <source>
        <dbReference type="EMBL" id="MCF3946503.1"/>
    </source>
</evidence>
<sequence>MTFHGFGYIALVLVLVLGAAFPLGAYMARLFRGEVHWLAPIERGIYRLCGIDPARQMGWGAYAIALLMFSVAHFLLLYAILRLQYYLPFNPQHIAGMAPMLAFNTAASFTTNTNWQAYSPESQISNGAQMFGLAVHMFLSAAAGIAVAAALMRAFTSGGLKTLGNVYADITRITLYLLLPIALIAAVLLLVSGVPMTFAPFAQVHTLAGGVQTIARGPVALQEVIKNLGTNGGGFFNANAAHPFENPTGLTNLLEIWLLLVIGFALPIAFGHMIGRKREGVALFAAMAIILGFAMVGTYAAEAANNPILVHAGIAAHPGNMVGKEMRFGIAQSTTFNTAATGTSTGAVNSFTDSYMPLGGLVPMFLMQLDEVAPGGVGSGLYGMVLFALLAVFVAGLMVGRTPEYLGKKVQAKEIKLAMLAVLVQTLFILAGAGFSLLTKSGLGSLANAGPHGLSEMLYGWTSATENNGSAFAGLSANTPLLDYGLGAAMLFGRFAVLIPVLAIGGSLAAKPKLPHSAGTFPTDGSLFVGLLIGVIIILGGLQFMPADTLGPLAEHYLLLAGKTF</sequence>
<evidence type="ECO:0000256" key="1">
    <source>
        <dbReference type="ARBA" id="ARBA00022448"/>
    </source>
</evidence>
<comment type="subcellular location">
    <subcellularLocation>
        <location evidence="9">Cell membrane</location>
        <topology evidence="9">Multi-pass membrane protein</topology>
    </subcellularLocation>
</comment>
<comment type="subunit">
    <text evidence="9">The system is composed of three essential subunits: KdpA, KdpB and KdpC.</text>
</comment>
<dbReference type="PIRSF" id="PIRSF001294">
    <property type="entry name" value="K_ATPaseA"/>
    <property type="match status" value="1"/>
</dbReference>
<feature type="transmembrane region" description="Helical" evidence="9">
    <location>
        <begin position="256"/>
        <end position="274"/>
    </location>
</feature>
<keyword evidence="5 9" id="KW-0630">Potassium</keyword>
<dbReference type="NCBIfam" id="TIGR00680">
    <property type="entry name" value="kdpA"/>
    <property type="match status" value="1"/>
</dbReference>
<keyword evidence="6 9" id="KW-1133">Transmembrane helix</keyword>
<evidence type="ECO:0000256" key="7">
    <source>
        <dbReference type="ARBA" id="ARBA00023065"/>
    </source>
</evidence>
<name>A0ABS9DWI8_9PROT</name>
<feature type="transmembrane region" description="Helical" evidence="9">
    <location>
        <begin position="173"/>
        <end position="194"/>
    </location>
</feature>
<protein>
    <recommendedName>
        <fullName evidence="9">Potassium-transporting ATPase potassium-binding subunit</fullName>
    </recommendedName>
    <alternativeName>
        <fullName evidence="9">ATP phosphohydrolase [potassium-transporting] A chain</fullName>
    </alternativeName>
    <alternativeName>
        <fullName evidence="9">Potassium-binding and translocating subunit A</fullName>
    </alternativeName>
    <alternativeName>
        <fullName evidence="9">Potassium-translocating ATPase A chain</fullName>
    </alternativeName>
</protein>
<feature type="transmembrane region" description="Helical" evidence="9">
    <location>
        <begin position="380"/>
        <end position="399"/>
    </location>
</feature>
<evidence type="ECO:0000256" key="8">
    <source>
        <dbReference type="ARBA" id="ARBA00023136"/>
    </source>
</evidence>
<gene>
    <name evidence="9 10" type="primary">kdpA</name>
    <name evidence="10" type="ORF">L2A60_07385</name>
</gene>
<keyword evidence="11" id="KW-1185">Reference proteome</keyword>
<keyword evidence="3 9" id="KW-0633">Potassium transport</keyword>
<feature type="transmembrane region" description="Helical" evidence="9">
    <location>
        <begin position="130"/>
        <end position="152"/>
    </location>
</feature>
<feature type="transmembrane region" description="Helical" evidence="9">
    <location>
        <begin position="525"/>
        <end position="545"/>
    </location>
</feature>
<keyword evidence="2 9" id="KW-1003">Cell membrane</keyword>
<evidence type="ECO:0000313" key="11">
    <source>
        <dbReference type="Proteomes" id="UP001521209"/>
    </source>
</evidence>
<keyword evidence="1 9" id="KW-0813">Transport</keyword>
<keyword evidence="4 9" id="KW-0812">Transmembrane</keyword>
<dbReference type="InterPro" id="IPR004623">
    <property type="entry name" value="KdpA"/>
</dbReference>
<keyword evidence="8 9" id="KW-0472">Membrane</keyword>
<proteinExistence type="inferred from homology"/>
<evidence type="ECO:0000256" key="6">
    <source>
        <dbReference type="ARBA" id="ARBA00022989"/>
    </source>
</evidence>
<feature type="transmembrane region" description="Helical" evidence="9">
    <location>
        <begin position="6"/>
        <end position="28"/>
    </location>
</feature>
<reference evidence="10 11" key="1">
    <citation type="submission" date="2022-01" db="EMBL/GenBank/DDBJ databases">
        <authorList>
            <person name="Won M."/>
            <person name="Kim S.-J."/>
            <person name="Kwon S.-W."/>
        </authorList>
    </citation>
    <scope>NUCLEOTIDE SEQUENCE [LARGE SCALE GENOMIC DNA]</scope>
    <source>
        <strain evidence="10 11">KCTC 23505</strain>
    </source>
</reference>
<feature type="transmembrane region" description="Helical" evidence="9">
    <location>
        <begin position="281"/>
        <end position="301"/>
    </location>
</feature>
<feature type="transmembrane region" description="Helical" evidence="9">
    <location>
        <begin position="420"/>
        <end position="438"/>
    </location>
</feature>
<evidence type="ECO:0000256" key="2">
    <source>
        <dbReference type="ARBA" id="ARBA00022475"/>
    </source>
</evidence>
<feature type="transmembrane region" description="Helical" evidence="9">
    <location>
        <begin position="484"/>
        <end position="504"/>
    </location>
</feature>
<feature type="transmembrane region" description="Helical" evidence="9">
    <location>
        <begin position="61"/>
        <end position="81"/>
    </location>
</feature>
<organism evidence="10 11">
    <name type="scientific">Acidiphilium iwatense</name>
    <dbReference type="NCBI Taxonomy" id="768198"/>
    <lineage>
        <taxon>Bacteria</taxon>
        <taxon>Pseudomonadati</taxon>
        <taxon>Pseudomonadota</taxon>
        <taxon>Alphaproteobacteria</taxon>
        <taxon>Acetobacterales</taxon>
        <taxon>Acidocellaceae</taxon>
        <taxon>Acidiphilium</taxon>
    </lineage>
</organism>
<comment type="function">
    <text evidence="9">Part of the high-affinity ATP-driven potassium transport (or Kdp) system, which catalyzes the hydrolysis of ATP coupled with the electrogenic transport of potassium into the cytoplasm. This subunit binds the extracellular potassium ions and delivers the ions to the membrane domain of KdpB through an intramembrane tunnel.</text>
</comment>
<dbReference type="PANTHER" id="PTHR30607">
    <property type="entry name" value="POTASSIUM-TRANSPORTING ATPASE A CHAIN"/>
    <property type="match status" value="1"/>
</dbReference>
<evidence type="ECO:0000256" key="5">
    <source>
        <dbReference type="ARBA" id="ARBA00022958"/>
    </source>
</evidence>
<accession>A0ABS9DWI8</accession>
<comment type="caution">
    <text evidence="10">The sequence shown here is derived from an EMBL/GenBank/DDBJ whole genome shotgun (WGS) entry which is preliminary data.</text>
</comment>
<evidence type="ECO:0000256" key="9">
    <source>
        <dbReference type="HAMAP-Rule" id="MF_00275"/>
    </source>
</evidence>
<dbReference type="PANTHER" id="PTHR30607:SF2">
    <property type="entry name" value="POTASSIUM-TRANSPORTING ATPASE POTASSIUM-BINDING SUBUNIT"/>
    <property type="match status" value="1"/>
</dbReference>
<dbReference type="HAMAP" id="MF_00275">
    <property type="entry name" value="KdpA"/>
    <property type="match status" value="1"/>
</dbReference>
<evidence type="ECO:0000256" key="4">
    <source>
        <dbReference type="ARBA" id="ARBA00022692"/>
    </source>
</evidence>
<dbReference type="EMBL" id="JAKGBZ010000011">
    <property type="protein sequence ID" value="MCF3946503.1"/>
    <property type="molecule type" value="Genomic_DNA"/>
</dbReference>
<dbReference type="Proteomes" id="UP001521209">
    <property type="component" value="Unassembled WGS sequence"/>
</dbReference>
<keyword evidence="7 9" id="KW-0406">Ion transport</keyword>
<dbReference type="RefSeq" id="WP_235703740.1">
    <property type="nucleotide sequence ID" value="NZ_JAKGBZ010000011.1"/>
</dbReference>
<comment type="similarity">
    <text evidence="9">Belongs to the KdpA family.</text>
</comment>
<dbReference type="Pfam" id="PF03814">
    <property type="entry name" value="KdpA"/>
    <property type="match status" value="1"/>
</dbReference>